<dbReference type="AlphaFoldDB" id="A0AAV2PE35"/>
<dbReference type="Pfam" id="PF00085">
    <property type="entry name" value="Thioredoxin"/>
    <property type="match status" value="1"/>
</dbReference>
<dbReference type="InterPro" id="IPR013766">
    <property type="entry name" value="Thioredoxin_domain"/>
</dbReference>
<sequence>MKKAGPAALQVEVSTNEEWRQLLNRPGLIIVDVYSDWSGPCAAMASTLRKIKIEVGDAVDYAVARNDDIDDLARFRGRSEPAWMFLQDGKMVNLMFGAHCPRLRKLTMDEIRRVQHSETPKWRLDVCERAPEEEVRWQKQEIVRQALEEKKRAREEAERLERYERFMAQMVVELCENTVLVLYPWVFKDERGRPRDKWQSPPYTELVQDLFRQCFDVQEELRIQLNEDTIERMFVESGVDITKELIKGLTDGKCMAMRLKGKPPHPDWPVHYPQSECPESNSMCPIRMIDDVENYLISIITTQPPPLLQTGIGIGGVPLIRPTYDAPYIERHVHVHEPDPKIEGDMRRVHPAAWVPPQARSKVHVFKTLFPAYMEKAHPYEEPLPPLPLCAFKFEASKFGVVRDVYEMYRHAIEHFGAFEFDRPPYARRLASSPEDFENKVKYKTGVEVFIVIIRRINEEAFLAFANIEPFFVTEVDEEAQGMLTEYFPEGAEDVILLTPDEQEALYEDEEEEEEDYEEEEEEEFDENNVYPFY</sequence>
<dbReference type="SUPFAM" id="SSF52833">
    <property type="entry name" value="Thioredoxin-like"/>
    <property type="match status" value="1"/>
</dbReference>
<evidence type="ECO:0000259" key="2">
    <source>
        <dbReference type="Pfam" id="PF00085"/>
    </source>
</evidence>
<evidence type="ECO:0000313" key="4">
    <source>
        <dbReference type="EMBL" id="CAL1689355.1"/>
    </source>
</evidence>
<evidence type="ECO:0000259" key="3">
    <source>
        <dbReference type="Pfam" id="PF15928"/>
    </source>
</evidence>
<feature type="domain" description="Thioredoxin" evidence="2">
    <location>
        <begin position="11"/>
        <end position="98"/>
    </location>
</feature>
<dbReference type="InterPro" id="IPR051766">
    <property type="entry name" value="TXND_domain-containing"/>
</dbReference>
<dbReference type="InterPro" id="IPR031827">
    <property type="entry name" value="DUF4746"/>
</dbReference>
<organism evidence="4 5">
    <name type="scientific">Lasius platythorax</name>
    <dbReference type="NCBI Taxonomy" id="488582"/>
    <lineage>
        <taxon>Eukaryota</taxon>
        <taxon>Metazoa</taxon>
        <taxon>Ecdysozoa</taxon>
        <taxon>Arthropoda</taxon>
        <taxon>Hexapoda</taxon>
        <taxon>Insecta</taxon>
        <taxon>Pterygota</taxon>
        <taxon>Neoptera</taxon>
        <taxon>Endopterygota</taxon>
        <taxon>Hymenoptera</taxon>
        <taxon>Apocrita</taxon>
        <taxon>Aculeata</taxon>
        <taxon>Formicoidea</taxon>
        <taxon>Formicidae</taxon>
        <taxon>Formicinae</taxon>
        <taxon>Lasius</taxon>
        <taxon>Lasius</taxon>
    </lineage>
</organism>
<dbReference type="Pfam" id="PF15928">
    <property type="entry name" value="DUF4746"/>
    <property type="match status" value="1"/>
</dbReference>
<accession>A0AAV2PE35</accession>
<proteinExistence type="predicted"/>
<feature type="region of interest" description="Disordered" evidence="1">
    <location>
        <begin position="506"/>
        <end position="534"/>
    </location>
</feature>
<dbReference type="PANTHER" id="PTHR46135:SF3">
    <property type="entry name" value="NME_NM23 FAMILY MEMBER 8"/>
    <property type="match status" value="1"/>
</dbReference>
<dbReference type="InterPro" id="IPR036249">
    <property type="entry name" value="Thioredoxin-like_sf"/>
</dbReference>
<evidence type="ECO:0008006" key="6">
    <source>
        <dbReference type="Google" id="ProtNLM"/>
    </source>
</evidence>
<dbReference type="EMBL" id="OZ034832">
    <property type="protein sequence ID" value="CAL1689355.1"/>
    <property type="molecule type" value="Genomic_DNA"/>
</dbReference>
<keyword evidence="5" id="KW-1185">Reference proteome</keyword>
<dbReference type="Proteomes" id="UP001497644">
    <property type="component" value="Chromosome 9"/>
</dbReference>
<evidence type="ECO:0000256" key="1">
    <source>
        <dbReference type="SAM" id="MobiDB-lite"/>
    </source>
</evidence>
<name>A0AAV2PE35_9HYME</name>
<feature type="domain" description="DUF4746" evidence="3">
    <location>
        <begin position="320"/>
        <end position="503"/>
    </location>
</feature>
<feature type="compositionally biased region" description="Acidic residues" evidence="1">
    <location>
        <begin position="506"/>
        <end position="527"/>
    </location>
</feature>
<dbReference type="Gene3D" id="3.40.30.10">
    <property type="entry name" value="Glutaredoxin"/>
    <property type="match status" value="1"/>
</dbReference>
<protein>
    <recommendedName>
        <fullName evidence="6">Thioredoxin domain-containing protein 6</fullName>
    </recommendedName>
</protein>
<reference evidence="4" key="1">
    <citation type="submission" date="2024-04" db="EMBL/GenBank/DDBJ databases">
        <authorList>
            <consortium name="Molecular Ecology Group"/>
        </authorList>
    </citation>
    <scope>NUCLEOTIDE SEQUENCE</scope>
</reference>
<dbReference type="PANTHER" id="PTHR46135">
    <property type="entry name" value="NME/NM23 FAMILY MEMBER 8"/>
    <property type="match status" value="1"/>
</dbReference>
<gene>
    <name evidence="4" type="ORF">LPLAT_LOCUS14299</name>
</gene>
<evidence type="ECO:0000313" key="5">
    <source>
        <dbReference type="Proteomes" id="UP001497644"/>
    </source>
</evidence>